<dbReference type="EMBL" id="CP026924">
    <property type="protein sequence ID" value="AVH41875.1"/>
    <property type="molecule type" value="Genomic_DNA"/>
</dbReference>
<sequence length="202" mass="22328">MTALEEIKKALEGDMNTGITAIDRLRFIVGGVPDFDPITVEDADWLISALESLQRANEELRQDRYDLAYAITGGEDAPGLLDSTPTSEIVEIAQHAHRCHHADIDRAMAAEAEAKRLTVSRDGYKRGRDSIQAEYDRLRASHSDEIEALTDKIEGLSADLDSAVGVAFNRGAHEWVRMNYPDRFEILSRTALASTGGEHYGN</sequence>
<organism evidence="1 2">
    <name type="scientific">Agrobacterium tumefaciens</name>
    <dbReference type="NCBI Taxonomy" id="358"/>
    <lineage>
        <taxon>Bacteria</taxon>
        <taxon>Pseudomonadati</taxon>
        <taxon>Pseudomonadota</taxon>
        <taxon>Alphaproteobacteria</taxon>
        <taxon>Hyphomicrobiales</taxon>
        <taxon>Rhizobiaceae</taxon>
        <taxon>Rhizobium/Agrobacterium group</taxon>
        <taxon>Agrobacterium</taxon>
        <taxon>Agrobacterium tumefaciens complex</taxon>
    </lineage>
</organism>
<evidence type="ECO:0000313" key="2">
    <source>
        <dbReference type="Proteomes" id="UP000237717"/>
    </source>
</evidence>
<protein>
    <submittedName>
        <fullName evidence="1">Uncharacterized protein</fullName>
    </submittedName>
</protein>
<dbReference type="RefSeq" id="WP_104679482.1">
    <property type="nucleotide sequence ID" value="NZ_CP026924.1"/>
</dbReference>
<dbReference type="Proteomes" id="UP000237717">
    <property type="component" value="Chromosome I"/>
</dbReference>
<name>A0A2L2LBZ4_AGRTU</name>
<gene>
    <name evidence="1" type="ORF">At1D1609_18210</name>
</gene>
<accession>A0A2L2LBZ4</accession>
<dbReference type="AlphaFoldDB" id="A0A2L2LBZ4"/>
<evidence type="ECO:0000313" key="1">
    <source>
        <dbReference type="EMBL" id="AVH41875.1"/>
    </source>
</evidence>
<proteinExistence type="predicted"/>
<reference evidence="1 2" key="1">
    <citation type="submission" date="2018-02" db="EMBL/GenBank/DDBJ databases">
        <title>Complete genome sequence of Agrobacterium tumefaciens 1D1609.</title>
        <authorList>
            <person name="Cho S.-T."/>
            <person name="Haryono M."/>
            <person name="Chang H.-H."/>
            <person name="Santos M.N."/>
            <person name="Lai E.-M."/>
            <person name="Kuo C.-H."/>
        </authorList>
    </citation>
    <scope>NUCLEOTIDE SEQUENCE [LARGE SCALE GENOMIC DNA]</scope>
    <source>
        <strain evidence="1 2">1D1609</strain>
    </source>
</reference>